<protein>
    <recommendedName>
        <fullName evidence="4">DUF551 domain-containing protein</fullName>
    </recommendedName>
</protein>
<evidence type="ECO:0000256" key="1">
    <source>
        <dbReference type="SAM" id="MobiDB-lite"/>
    </source>
</evidence>
<evidence type="ECO:0008006" key="4">
    <source>
        <dbReference type="Google" id="ProtNLM"/>
    </source>
</evidence>
<proteinExistence type="predicted"/>
<feature type="compositionally biased region" description="Basic and acidic residues" evidence="1">
    <location>
        <begin position="82"/>
        <end position="96"/>
    </location>
</feature>
<name>A0ABP7XJW7_9ACTN</name>
<dbReference type="EMBL" id="BAAAZH010000016">
    <property type="protein sequence ID" value="GAA4120560.1"/>
    <property type="molecule type" value="Genomic_DNA"/>
</dbReference>
<sequence>MSTNETPVAYERLETVTWERREWHPVGTTRDEIAACMAWVISRGHQAKSLEDDGFRYRSVYPNGDTSPWYWCEPGQFLMHMSGERQDNELDAPHDDAPEDASSWGLPGAGWIRVEPTRADQ</sequence>
<organism evidence="2 3">
    <name type="scientific">Nocardioides fonticola</name>
    <dbReference type="NCBI Taxonomy" id="450363"/>
    <lineage>
        <taxon>Bacteria</taxon>
        <taxon>Bacillati</taxon>
        <taxon>Actinomycetota</taxon>
        <taxon>Actinomycetes</taxon>
        <taxon>Propionibacteriales</taxon>
        <taxon>Nocardioidaceae</taxon>
        <taxon>Nocardioides</taxon>
    </lineage>
</organism>
<reference evidence="3" key="1">
    <citation type="journal article" date="2019" name="Int. J. Syst. Evol. Microbiol.">
        <title>The Global Catalogue of Microorganisms (GCM) 10K type strain sequencing project: providing services to taxonomists for standard genome sequencing and annotation.</title>
        <authorList>
            <consortium name="The Broad Institute Genomics Platform"/>
            <consortium name="The Broad Institute Genome Sequencing Center for Infectious Disease"/>
            <person name="Wu L."/>
            <person name="Ma J."/>
        </authorList>
    </citation>
    <scope>NUCLEOTIDE SEQUENCE [LARGE SCALE GENOMIC DNA]</scope>
    <source>
        <strain evidence="3">JCM 16703</strain>
    </source>
</reference>
<dbReference type="RefSeq" id="WP_344733669.1">
    <property type="nucleotide sequence ID" value="NZ_BAAAZH010000016.1"/>
</dbReference>
<accession>A0ABP7XJW7</accession>
<comment type="caution">
    <text evidence="2">The sequence shown here is derived from an EMBL/GenBank/DDBJ whole genome shotgun (WGS) entry which is preliminary data.</text>
</comment>
<feature type="region of interest" description="Disordered" evidence="1">
    <location>
        <begin position="82"/>
        <end position="121"/>
    </location>
</feature>
<keyword evidence="3" id="KW-1185">Reference proteome</keyword>
<dbReference type="Proteomes" id="UP001501495">
    <property type="component" value="Unassembled WGS sequence"/>
</dbReference>
<gene>
    <name evidence="2" type="ORF">GCM10022215_24330</name>
</gene>
<evidence type="ECO:0000313" key="3">
    <source>
        <dbReference type="Proteomes" id="UP001501495"/>
    </source>
</evidence>
<evidence type="ECO:0000313" key="2">
    <source>
        <dbReference type="EMBL" id="GAA4120560.1"/>
    </source>
</evidence>